<feature type="region of interest" description="Disordered" evidence="1">
    <location>
        <begin position="352"/>
        <end position="371"/>
    </location>
</feature>
<feature type="compositionally biased region" description="Basic and acidic residues" evidence="1">
    <location>
        <begin position="570"/>
        <end position="586"/>
    </location>
</feature>
<evidence type="ECO:0000313" key="2">
    <source>
        <dbReference type="EMBL" id="CAD7403657.1"/>
    </source>
</evidence>
<feature type="compositionally biased region" description="Polar residues" evidence="1">
    <location>
        <begin position="389"/>
        <end position="405"/>
    </location>
</feature>
<feature type="region of interest" description="Disordered" evidence="1">
    <location>
        <begin position="480"/>
        <end position="519"/>
    </location>
</feature>
<dbReference type="EMBL" id="OC318912">
    <property type="protein sequence ID" value="CAD7403657.1"/>
    <property type="molecule type" value="Genomic_DNA"/>
</dbReference>
<name>A0A7R9CY93_TIMCR</name>
<feature type="region of interest" description="Disordered" evidence="1">
    <location>
        <begin position="379"/>
        <end position="416"/>
    </location>
</feature>
<feature type="compositionally biased region" description="Low complexity" evidence="1">
    <location>
        <begin position="558"/>
        <end position="568"/>
    </location>
</feature>
<feature type="compositionally biased region" description="Polar residues" evidence="1">
    <location>
        <begin position="33"/>
        <end position="44"/>
    </location>
</feature>
<gene>
    <name evidence="2" type="ORF">TCEB3V08_LOCUS7101</name>
</gene>
<feature type="region of interest" description="Disordered" evidence="1">
    <location>
        <begin position="553"/>
        <end position="634"/>
    </location>
</feature>
<feature type="compositionally biased region" description="Basic and acidic residues" evidence="1">
    <location>
        <begin position="493"/>
        <end position="508"/>
    </location>
</feature>
<feature type="compositionally biased region" description="Polar residues" evidence="1">
    <location>
        <begin position="51"/>
        <end position="63"/>
    </location>
</feature>
<dbReference type="AlphaFoldDB" id="A0A7R9CY93"/>
<organism evidence="2">
    <name type="scientific">Timema cristinae</name>
    <name type="common">Walking stick</name>
    <dbReference type="NCBI Taxonomy" id="61476"/>
    <lineage>
        <taxon>Eukaryota</taxon>
        <taxon>Metazoa</taxon>
        <taxon>Ecdysozoa</taxon>
        <taxon>Arthropoda</taxon>
        <taxon>Hexapoda</taxon>
        <taxon>Insecta</taxon>
        <taxon>Pterygota</taxon>
        <taxon>Neoptera</taxon>
        <taxon>Polyneoptera</taxon>
        <taxon>Phasmatodea</taxon>
        <taxon>Timematodea</taxon>
        <taxon>Timematoidea</taxon>
        <taxon>Timematidae</taxon>
        <taxon>Timema</taxon>
    </lineage>
</organism>
<feature type="compositionally biased region" description="Basic and acidic residues" evidence="1">
    <location>
        <begin position="19"/>
        <end position="30"/>
    </location>
</feature>
<reference evidence="2" key="1">
    <citation type="submission" date="2020-11" db="EMBL/GenBank/DDBJ databases">
        <authorList>
            <person name="Tran Van P."/>
        </authorList>
    </citation>
    <scope>NUCLEOTIDE SEQUENCE</scope>
</reference>
<feature type="compositionally biased region" description="Low complexity" evidence="1">
    <location>
        <begin position="356"/>
        <end position="367"/>
    </location>
</feature>
<sequence>MTDTPRGLAVPHIPHTYQLRRDGAEIDPDWRPQQPSEQFSNQQHANEEGKTPTSHSTRASSSFGAERPSKQVCTTTTDPRTLRKRGRISVNCSIRYRAVRDVPLEMNFPCSPEETPSRVARSVTRYQSCVVDPRPGRAVHCPDLNACLVNEGRPVPVDCRAVHFGYAIPVTVVPLPDEPDLAELVLDPSPDLTPQAVSYLLHHHPHFRQERLNGDMAATAKHEHMRGGGKFTGEPEEDIAAIAKQISDHAEAIYQTWKSRGLAPTEIMTCHSNATAADKFGTALMPQSSSPQPKLFPVKASQPPPVVDLSLDANNLERLVNNFVSEDKARLAAARQHKSVPSSIQYARQKFEKQLPEPQSSSPPSSSFVKPHHLDQLHAKTQPSHHSKTLQSPSKIPTSITSNIGQYPHPVRNTSAQSHVNAAPLSRHVQLETIETTYPMDVTAVHKVQQLKKTVDVTENNPSSGLTTWPLKNKNLGVGIDKRVSSSKTPASNKDEATKRRSIGEEPSGKQFSSLSTNNKNTTEYLDEVAREEERLINALKTGIIIAEERVGDPGAVSPSKKSNILLKKSSKDKVTGGVKKEKSGDKLPSSVQPETTPTVSTRGVPGRTSASSKTQTPAVTQQKSSIKEVDKSSLSTLSTVDYAKIRYHAAQQNPRTQQRMETAKHLEQPKTAAATVPVARTRFEAVEEGGWRPAVGGRARHPALESVPHPELTTQQRQHIRANSVSGAGVNPVRPFLTRGSVAERVLIFEKCPTELLLDKRRGAPAMSTWRTGHEVHTRAQQWGRDEEGRISRNHLEENTSMHPAEIRTLTSRYQYTKSDESDALAYVNTDWYLNPHRCSRRYLVPGTLTFTVPHASFVGLANVCVEWPYVNIVPHVVALVGSTHYTGKQARDTPCHLFTSKTCAVPPDPLLRSRRANFPLYN</sequence>
<protein>
    <submittedName>
        <fullName evidence="2">Uncharacterized protein</fullName>
    </submittedName>
</protein>
<evidence type="ECO:0000256" key="1">
    <source>
        <dbReference type="SAM" id="MobiDB-lite"/>
    </source>
</evidence>
<feature type="compositionally biased region" description="Polar residues" evidence="1">
    <location>
        <begin position="609"/>
        <end position="625"/>
    </location>
</feature>
<feature type="compositionally biased region" description="Polar residues" evidence="1">
    <location>
        <begin position="590"/>
        <end position="602"/>
    </location>
</feature>
<proteinExistence type="predicted"/>
<feature type="region of interest" description="Disordered" evidence="1">
    <location>
        <begin position="1"/>
        <end position="79"/>
    </location>
</feature>
<feature type="compositionally biased region" description="Polar residues" evidence="1">
    <location>
        <begin position="510"/>
        <end position="519"/>
    </location>
</feature>
<accession>A0A7R9CY93</accession>